<dbReference type="InterPro" id="IPR033113">
    <property type="entry name" value="PLA2_histidine"/>
</dbReference>
<dbReference type="PANTHER" id="PTHR34228:SF5">
    <property type="entry name" value="PHOSPHOLIPASE A(2)-RELATED"/>
    <property type="match status" value="1"/>
</dbReference>
<name>A0A2A6C5W1_PRIPA</name>
<reference evidence="3" key="2">
    <citation type="submission" date="2022-06" db="UniProtKB">
        <authorList>
            <consortium name="EnsemblMetazoa"/>
        </authorList>
    </citation>
    <scope>IDENTIFICATION</scope>
    <source>
        <strain evidence="3">PS312</strain>
    </source>
</reference>
<gene>
    <name evidence="3" type="primary">WBGene00273368</name>
</gene>
<evidence type="ECO:0000256" key="2">
    <source>
        <dbReference type="ARBA" id="ARBA00022525"/>
    </source>
</evidence>
<accession>A0A8R1YPN4</accession>
<reference evidence="4" key="1">
    <citation type="journal article" date="2008" name="Nat. Genet.">
        <title>The Pristionchus pacificus genome provides a unique perspective on nematode lifestyle and parasitism.</title>
        <authorList>
            <person name="Dieterich C."/>
            <person name="Clifton S.W."/>
            <person name="Schuster L.N."/>
            <person name="Chinwalla A."/>
            <person name="Delehaunty K."/>
            <person name="Dinkelacker I."/>
            <person name="Fulton L."/>
            <person name="Fulton R."/>
            <person name="Godfrey J."/>
            <person name="Minx P."/>
            <person name="Mitreva M."/>
            <person name="Roeseler W."/>
            <person name="Tian H."/>
            <person name="Witte H."/>
            <person name="Yang S.P."/>
            <person name="Wilson R.K."/>
            <person name="Sommer R.J."/>
        </authorList>
    </citation>
    <scope>NUCLEOTIDE SEQUENCE [LARGE SCALE GENOMIC DNA]</scope>
    <source>
        <strain evidence="4">PS312</strain>
    </source>
</reference>
<dbReference type="EnsemblMetazoa" id="PPA34999.1">
    <property type="protein sequence ID" value="PPA34999.1"/>
    <property type="gene ID" value="WBGene00273368"/>
</dbReference>
<sequence length="134" mass="15255">MRLLVLLLVVFCAGEAGQNSNNTPRWFECGGTRESEDIAWFFIWNGCRGSLLKINRCCKQHDACYLRGKEYTELHPNETWQQRWEGFTFCNQRFDSCLLDVASLNPLANSPLDHICNAIYAGMSAVAWLFAPTA</sequence>
<protein>
    <submittedName>
        <fullName evidence="3">Uncharacterized protein</fullName>
    </submittedName>
</protein>
<proteinExistence type="predicted"/>
<organism evidence="3 4">
    <name type="scientific">Pristionchus pacificus</name>
    <name type="common">Parasitic nematode worm</name>
    <dbReference type="NCBI Taxonomy" id="54126"/>
    <lineage>
        <taxon>Eukaryota</taxon>
        <taxon>Metazoa</taxon>
        <taxon>Ecdysozoa</taxon>
        <taxon>Nematoda</taxon>
        <taxon>Chromadorea</taxon>
        <taxon>Rhabditida</taxon>
        <taxon>Rhabditina</taxon>
        <taxon>Diplogasteromorpha</taxon>
        <taxon>Diplogasteroidea</taxon>
        <taxon>Neodiplogasteridae</taxon>
        <taxon>Pristionchus</taxon>
    </lineage>
</organism>
<dbReference type="AlphaFoldDB" id="A0A2A6C5W1"/>
<dbReference type="GO" id="GO:0006644">
    <property type="term" value="P:phospholipid metabolic process"/>
    <property type="evidence" value="ECO:0007669"/>
    <property type="project" value="InterPro"/>
</dbReference>
<dbReference type="InterPro" id="IPR053322">
    <property type="entry name" value="PLA2-like"/>
</dbReference>
<dbReference type="GO" id="GO:0005576">
    <property type="term" value="C:extracellular region"/>
    <property type="evidence" value="ECO:0007669"/>
    <property type="project" value="UniProtKB-SubCell"/>
</dbReference>
<keyword evidence="4" id="KW-1185">Reference proteome</keyword>
<comment type="subcellular location">
    <subcellularLocation>
        <location evidence="1">Secreted</location>
    </subcellularLocation>
</comment>
<dbReference type="PROSITE" id="PS00118">
    <property type="entry name" value="PA2_HIS"/>
    <property type="match status" value="1"/>
</dbReference>
<evidence type="ECO:0000256" key="1">
    <source>
        <dbReference type="ARBA" id="ARBA00004613"/>
    </source>
</evidence>
<dbReference type="InterPro" id="IPR036444">
    <property type="entry name" value="PLipase_A2_dom_sf"/>
</dbReference>
<keyword evidence="2" id="KW-0964">Secreted</keyword>
<dbReference type="PANTHER" id="PTHR34228">
    <property type="entry name" value="PROTEIN CBG09474-RELATED"/>
    <property type="match status" value="1"/>
</dbReference>
<accession>A0A2A6C5W1</accession>
<dbReference type="GO" id="GO:0050482">
    <property type="term" value="P:arachidonate secretion"/>
    <property type="evidence" value="ECO:0007669"/>
    <property type="project" value="InterPro"/>
</dbReference>
<dbReference type="SUPFAM" id="SSF48619">
    <property type="entry name" value="Phospholipase A2, PLA2"/>
    <property type="match status" value="1"/>
</dbReference>
<dbReference type="Proteomes" id="UP000005239">
    <property type="component" value="Unassembled WGS sequence"/>
</dbReference>
<evidence type="ECO:0000313" key="4">
    <source>
        <dbReference type="Proteomes" id="UP000005239"/>
    </source>
</evidence>
<evidence type="ECO:0000313" key="3">
    <source>
        <dbReference type="EnsemblMetazoa" id="PPA34999.1"/>
    </source>
</evidence>
<dbReference type="GO" id="GO:0004623">
    <property type="term" value="F:phospholipase A2 activity"/>
    <property type="evidence" value="ECO:0007669"/>
    <property type="project" value="InterPro"/>
</dbReference>